<keyword evidence="4" id="KW-1185">Reference proteome</keyword>
<feature type="region of interest" description="Disordered" evidence="1">
    <location>
        <begin position="80"/>
        <end position="99"/>
    </location>
</feature>
<dbReference type="Proteomes" id="UP001558652">
    <property type="component" value="Unassembled WGS sequence"/>
</dbReference>
<name>A0ABD0YH83_9HEMI</name>
<accession>A0ABD0YH83</accession>
<protein>
    <recommendedName>
        <fullName evidence="2">LITAF domain-containing protein</fullName>
    </recommendedName>
</protein>
<dbReference type="InterPro" id="IPR006629">
    <property type="entry name" value="LITAF"/>
</dbReference>
<dbReference type="AlphaFoldDB" id="A0ABD0YH83"/>
<dbReference type="EMBL" id="JBFDAA010000007">
    <property type="protein sequence ID" value="KAL1130655.1"/>
    <property type="molecule type" value="Genomic_DNA"/>
</dbReference>
<evidence type="ECO:0000313" key="4">
    <source>
        <dbReference type="Proteomes" id="UP001558652"/>
    </source>
</evidence>
<evidence type="ECO:0000259" key="2">
    <source>
        <dbReference type="Pfam" id="PF10601"/>
    </source>
</evidence>
<feature type="region of interest" description="Disordered" evidence="1">
    <location>
        <begin position="23"/>
        <end position="45"/>
    </location>
</feature>
<evidence type="ECO:0000256" key="1">
    <source>
        <dbReference type="SAM" id="MobiDB-lite"/>
    </source>
</evidence>
<feature type="domain" description="LITAF" evidence="2">
    <location>
        <begin position="123"/>
        <end position="156"/>
    </location>
</feature>
<sequence>MAPTKKSREATMNYNDHATLTKVSLGDGRVEPSAPPAPPELVHPPSYEEAVTQSSAACSVPQPQPGCYYPPQVIMSQPAPFVHQQPPYPQQQPVAYYGSNNTGGNTGPAPGMAQVRTLPVGPKPLKAVCPWCSKEIITRVEYKNKYAPHICCFVLLTSV</sequence>
<reference evidence="3 4" key="1">
    <citation type="submission" date="2024-07" db="EMBL/GenBank/DDBJ databases">
        <title>Chromosome-level genome assembly of the water stick insect Ranatra chinensis (Heteroptera: Nepidae).</title>
        <authorList>
            <person name="Liu X."/>
        </authorList>
    </citation>
    <scope>NUCLEOTIDE SEQUENCE [LARGE SCALE GENOMIC DNA]</scope>
    <source>
        <strain evidence="3">Cailab_2021Rc</strain>
        <tissue evidence="3">Muscle</tissue>
    </source>
</reference>
<comment type="caution">
    <text evidence="3">The sequence shown here is derived from an EMBL/GenBank/DDBJ whole genome shotgun (WGS) entry which is preliminary data.</text>
</comment>
<dbReference type="Pfam" id="PF10601">
    <property type="entry name" value="zf-LITAF-like"/>
    <property type="match status" value="1"/>
</dbReference>
<gene>
    <name evidence="3" type="ORF">AAG570_011897</name>
</gene>
<evidence type="ECO:0000313" key="3">
    <source>
        <dbReference type="EMBL" id="KAL1130655.1"/>
    </source>
</evidence>
<proteinExistence type="predicted"/>
<organism evidence="3 4">
    <name type="scientific">Ranatra chinensis</name>
    <dbReference type="NCBI Taxonomy" id="642074"/>
    <lineage>
        <taxon>Eukaryota</taxon>
        <taxon>Metazoa</taxon>
        <taxon>Ecdysozoa</taxon>
        <taxon>Arthropoda</taxon>
        <taxon>Hexapoda</taxon>
        <taxon>Insecta</taxon>
        <taxon>Pterygota</taxon>
        <taxon>Neoptera</taxon>
        <taxon>Paraneoptera</taxon>
        <taxon>Hemiptera</taxon>
        <taxon>Heteroptera</taxon>
        <taxon>Panheteroptera</taxon>
        <taxon>Nepomorpha</taxon>
        <taxon>Nepidae</taxon>
        <taxon>Ranatrinae</taxon>
        <taxon>Ranatra</taxon>
    </lineage>
</organism>
<feature type="compositionally biased region" description="Pro residues" evidence="1">
    <location>
        <begin position="33"/>
        <end position="42"/>
    </location>
</feature>